<keyword evidence="4" id="KW-1133">Transmembrane helix</keyword>
<dbReference type="InterPro" id="IPR019734">
    <property type="entry name" value="TPR_rpt"/>
</dbReference>
<sequence>MRKYDANNLHPPVTSLSIEGYALVLFIDKFDNVYVGTRFTVEILKQRNMIYLLTCRNRTEDSTQTSNGTELLLQYINDESSHKARDYAYTFNNPLPSKMNRYFTYCIVVSSTSLTFESAITAWFQLFTSLYQEMKQEQKQQMLDYCRERYKENFVELKNINEFEATYESSNTIRWYTRVKREMREDDPRSLFVRLTCYLGDYKETETNIEQLAYSVSENCYDIARYYLDVGRVFYSKENHDIALKNYFLALQKMQEKHFEIDKSSLLFTIYHSIGKIYLQQNRFDTAVAWYTIALKMKQTHLPLNHPSIANSYSALGVIYQKQNKLNRALYFYKRAVDIELKVLPCHSLSIASTYTNIASFGIHV</sequence>
<dbReference type="EMBL" id="CAJOBC010054462">
    <property type="protein sequence ID" value="CAF4188379.1"/>
    <property type="molecule type" value="Genomic_DNA"/>
</dbReference>
<protein>
    <submittedName>
        <fullName evidence="5">Uncharacterized protein</fullName>
    </submittedName>
</protein>
<accession>A0A815G2R5</accession>
<reference evidence="5" key="1">
    <citation type="submission" date="2021-02" db="EMBL/GenBank/DDBJ databases">
        <authorList>
            <person name="Nowell W R."/>
        </authorList>
    </citation>
    <scope>NUCLEOTIDE SEQUENCE</scope>
</reference>
<evidence type="ECO:0000256" key="4">
    <source>
        <dbReference type="SAM" id="Phobius"/>
    </source>
</evidence>
<gene>
    <name evidence="5" type="ORF">GPM918_LOCUS30052</name>
    <name evidence="6" type="ORF">SRO942_LOCUS30655</name>
</gene>
<feature type="repeat" description="TPR" evidence="3">
    <location>
        <begin position="268"/>
        <end position="301"/>
    </location>
</feature>
<evidence type="ECO:0000256" key="3">
    <source>
        <dbReference type="PROSITE-ProRule" id="PRU00339"/>
    </source>
</evidence>
<dbReference type="PANTHER" id="PTHR45641">
    <property type="entry name" value="TETRATRICOPEPTIDE REPEAT PROTEIN (AFU_ORTHOLOGUE AFUA_6G03870)"/>
    <property type="match status" value="1"/>
</dbReference>
<dbReference type="PROSITE" id="PS50005">
    <property type="entry name" value="TPR"/>
    <property type="match status" value="2"/>
</dbReference>
<feature type="transmembrane region" description="Helical" evidence="4">
    <location>
        <begin position="102"/>
        <end position="124"/>
    </location>
</feature>
<dbReference type="SMART" id="SM00028">
    <property type="entry name" value="TPR"/>
    <property type="match status" value="3"/>
</dbReference>
<evidence type="ECO:0000256" key="2">
    <source>
        <dbReference type="ARBA" id="ARBA00022803"/>
    </source>
</evidence>
<keyword evidence="1" id="KW-0677">Repeat</keyword>
<evidence type="ECO:0000313" key="6">
    <source>
        <dbReference type="EMBL" id="CAF4188379.1"/>
    </source>
</evidence>
<dbReference type="PANTHER" id="PTHR45641:SF1">
    <property type="entry name" value="AAA+ ATPASE DOMAIN-CONTAINING PROTEIN"/>
    <property type="match status" value="1"/>
</dbReference>
<feature type="repeat" description="TPR" evidence="3">
    <location>
        <begin position="310"/>
        <end position="343"/>
    </location>
</feature>
<evidence type="ECO:0000313" key="7">
    <source>
        <dbReference type="Proteomes" id="UP000663829"/>
    </source>
</evidence>
<evidence type="ECO:0000256" key="1">
    <source>
        <dbReference type="ARBA" id="ARBA00022737"/>
    </source>
</evidence>
<dbReference type="Proteomes" id="UP000663829">
    <property type="component" value="Unassembled WGS sequence"/>
</dbReference>
<evidence type="ECO:0000313" key="5">
    <source>
        <dbReference type="EMBL" id="CAF1333060.1"/>
    </source>
</evidence>
<dbReference type="Proteomes" id="UP000681722">
    <property type="component" value="Unassembled WGS sequence"/>
</dbReference>
<dbReference type="InterPro" id="IPR011990">
    <property type="entry name" value="TPR-like_helical_dom_sf"/>
</dbReference>
<dbReference type="AlphaFoldDB" id="A0A815G2R5"/>
<keyword evidence="4" id="KW-0472">Membrane</keyword>
<dbReference type="OrthoDB" id="5986190at2759"/>
<proteinExistence type="predicted"/>
<keyword evidence="4" id="KW-0812">Transmembrane</keyword>
<name>A0A815G2R5_9BILA</name>
<dbReference type="Gene3D" id="1.25.40.10">
    <property type="entry name" value="Tetratricopeptide repeat domain"/>
    <property type="match status" value="1"/>
</dbReference>
<dbReference type="Pfam" id="PF13424">
    <property type="entry name" value="TPR_12"/>
    <property type="match status" value="1"/>
</dbReference>
<organism evidence="5 7">
    <name type="scientific">Didymodactylos carnosus</name>
    <dbReference type="NCBI Taxonomy" id="1234261"/>
    <lineage>
        <taxon>Eukaryota</taxon>
        <taxon>Metazoa</taxon>
        <taxon>Spiralia</taxon>
        <taxon>Gnathifera</taxon>
        <taxon>Rotifera</taxon>
        <taxon>Eurotatoria</taxon>
        <taxon>Bdelloidea</taxon>
        <taxon>Philodinida</taxon>
        <taxon>Philodinidae</taxon>
        <taxon>Didymodactylos</taxon>
    </lineage>
</organism>
<keyword evidence="7" id="KW-1185">Reference proteome</keyword>
<dbReference type="SUPFAM" id="SSF48452">
    <property type="entry name" value="TPR-like"/>
    <property type="match status" value="1"/>
</dbReference>
<comment type="caution">
    <text evidence="5">The sequence shown here is derived from an EMBL/GenBank/DDBJ whole genome shotgun (WGS) entry which is preliminary data.</text>
</comment>
<dbReference type="EMBL" id="CAJNOQ010014018">
    <property type="protein sequence ID" value="CAF1333060.1"/>
    <property type="molecule type" value="Genomic_DNA"/>
</dbReference>
<keyword evidence="2 3" id="KW-0802">TPR repeat</keyword>